<dbReference type="EMBL" id="LATX01002372">
    <property type="protein sequence ID" value="KTB30694.1"/>
    <property type="molecule type" value="Genomic_DNA"/>
</dbReference>
<feature type="site" description="Cleavage; by autolysis" evidence="10">
    <location>
        <begin position="237"/>
        <end position="238"/>
    </location>
</feature>
<evidence type="ECO:0000256" key="8">
    <source>
        <dbReference type="ARBA" id="ARBA00023268"/>
    </source>
</evidence>
<feature type="site" description="Involved in the stabilization of negative charge on the oxyanion by the formation of the oxyanion hole" evidence="10">
    <location>
        <position position="147"/>
    </location>
</feature>
<feature type="transmembrane region" description="Helical" evidence="11">
    <location>
        <begin position="718"/>
        <end position="739"/>
    </location>
</feature>
<dbReference type="Proteomes" id="UP000054988">
    <property type="component" value="Unassembled WGS sequence"/>
</dbReference>
<dbReference type="GO" id="GO:0006592">
    <property type="term" value="P:ornithine biosynthetic process"/>
    <property type="evidence" value="ECO:0007669"/>
    <property type="project" value="TreeGrafter"/>
</dbReference>
<dbReference type="HAMAP" id="MF_01106">
    <property type="entry name" value="ArgJ"/>
    <property type="match status" value="1"/>
</dbReference>
<feature type="transmembrane region" description="Helical" evidence="11">
    <location>
        <begin position="805"/>
        <end position="826"/>
    </location>
</feature>
<comment type="pathway">
    <text evidence="10">Amino-acid biosynthesis; L-arginine biosynthesis; L-ornithine and N-acetyl-L-glutamate from L-glutamate and N(2)-acetyl-L-ornithine (cyclic): step 1/1.</text>
</comment>
<evidence type="ECO:0000256" key="11">
    <source>
        <dbReference type="SAM" id="Phobius"/>
    </source>
</evidence>
<dbReference type="FunFam" id="3.30.2330.10:FF:000001">
    <property type="entry name" value="Arginine biosynthesis bifunctional protein ArgJ, mitochondrial"/>
    <property type="match status" value="1"/>
</dbReference>
<organism evidence="12 13">
    <name type="scientific">Moniliophthora roreri</name>
    <name type="common">Frosty pod rot fungus</name>
    <name type="synonym">Monilia roreri</name>
    <dbReference type="NCBI Taxonomy" id="221103"/>
    <lineage>
        <taxon>Eukaryota</taxon>
        <taxon>Fungi</taxon>
        <taxon>Dikarya</taxon>
        <taxon>Basidiomycota</taxon>
        <taxon>Agaricomycotina</taxon>
        <taxon>Agaricomycetes</taxon>
        <taxon>Agaricomycetidae</taxon>
        <taxon>Agaricales</taxon>
        <taxon>Marasmiineae</taxon>
        <taxon>Marasmiaceae</taxon>
        <taxon>Moniliophthora</taxon>
    </lineage>
</organism>
<comment type="catalytic activity">
    <reaction evidence="10">
        <text>L-glutamate + acetyl-CoA = N-acetyl-L-glutamate + CoA + H(+)</text>
        <dbReference type="Rhea" id="RHEA:24292"/>
        <dbReference type="ChEBI" id="CHEBI:15378"/>
        <dbReference type="ChEBI" id="CHEBI:29985"/>
        <dbReference type="ChEBI" id="CHEBI:44337"/>
        <dbReference type="ChEBI" id="CHEBI:57287"/>
        <dbReference type="ChEBI" id="CHEBI:57288"/>
        <dbReference type="EC" id="2.3.1.1"/>
    </reaction>
</comment>
<name>A0A0W0F305_MONRR</name>
<dbReference type="GO" id="GO:0004358">
    <property type="term" value="F:L-glutamate N-acetyltransferase activity, acting on acetyl-L-ornithine as donor"/>
    <property type="evidence" value="ECO:0007669"/>
    <property type="project" value="UniProtKB-UniRule"/>
</dbReference>
<comment type="pathway">
    <text evidence="10">Amino-acid biosynthesis; L-arginine biosynthesis; N(2)-acetyl-L-ornithine from L-glutamate: step 1/4.</text>
</comment>
<dbReference type="GO" id="GO:0006526">
    <property type="term" value="P:L-arginine biosynthetic process"/>
    <property type="evidence" value="ECO:0007669"/>
    <property type="project" value="UniProtKB-UniRule"/>
</dbReference>
<feature type="active site" description="Nucleophile" evidence="10">
    <location>
        <position position="238"/>
    </location>
</feature>
<evidence type="ECO:0000256" key="6">
    <source>
        <dbReference type="ARBA" id="ARBA00022813"/>
    </source>
</evidence>
<feature type="transmembrane region" description="Helical" evidence="11">
    <location>
        <begin position="832"/>
        <end position="854"/>
    </location>
</feature>
<comment type="PTM">
    <text evidence="10">The alpha and beta chains are autoproteolytically processed from a single precursor protein within the mitochondrion.</text>
</comment>
<comment type="similarity">
    <text evidence="2 10">Belongs to the ArgJ family.</text>
</comment>
<feature type="binding site" evidence="10">
    <location>
        <position position="218"/>
    </location>
    <ligand>
        <name>substrate</name>
    </ligand>
</feature>
<evidence type="ECO:0000256" key="9">
    <source>
        <dbReference type="ARBA" id="ARBA00023315"/>
    </source>
</evidence>
<dbReference type="FunFam" id="3.10.20.340:FF:000002">
    <property type="entry name" value="Arginine biosynthesis bifunctional protein ArgJ, mitochondrial"/>
    <property type="match status" value="1"/>
</dbReference>
<comment type="catalytic activity">
    <reaction evidence="10">
        <text>N(2)-acetyl-L-ornithine + L-glutamate = N-acetyl-L-glutamate + L-ornithine</text>
        <dbReference type="Rhea" id="RHEA:15349"/>
        <dbReference type="ChEBI" id="CHEBI:29985"/>
        <dbReference type="ChEBI" id="CHEBI:44337"/>
        <dbReference type="ChEBI" id="CHEBI:46911"/>
        <dbReference type="ChEBI" id="CHEBI:57805"/>
        <dbReference type="EC" id="2.3.1.35"/>
    </reaction>
</comment>
<dbReference type="Gene3D" id="3.60.70.12">
    <property type="entry name" value="L-amino peptidase D-ALA esterase/amidase"/>
    <property type="match status" value="1"/>
</dbReference>
<dbReference type="PANTHER" id="PTHR23100">
    <property type="entry name" value="ARGININE BIOSYNTHESIS BIFUNCTIONAL PROTEIN ARGJ"/>
    <property type="match status" value="1"/>
</dbReference>
<comment type="function">
    <text evidence="10">Catalyzes two activities which are involved in the cyclic version of arginine biosynthesis: the synthesis of acetylglutamate from glutamate and acetyl-CoA, and of ornithine by transacetylation between acetylornithine and glutamate.</text>
</comment>
<keyword evidence="6 10" id="KW-0068">Autocatalytic cleavage</keyword>
<evidence type="ECO:0000313" key="13">
    <source>
        <dbReference type="Proteomes" id="UP000054988"/>
    </source>
</evidence>
<feature type="chain" id="PRO_5023266818" description="Arginine biosynthesis bifunctional protein ArgJ beta chain" evidence="10">
    <location>
        <begin position="238"/>
        <end position="943"/>
    </location>
</feature>
<comment type="caution">
    <text evidence="10">Lacks conserved residue(s) required for the propagation of feature annotation.</text>
</comment>
<sequence length="943" mass="102620">MSRLIFKRFSSTVTIKPTPSKSHYHQPLPSSSFPSGYLLTGLHAGIKKKSEVLDVGIILSTSKRPTSAAACFTRNAFKAAPVVVSEQVLAENVGRARAIVVNSGCANAVTGKQGMEDAWAMVKETDALLDQDSRSSSAGHETLVMSTGVIGQNLPISKILTAIRSQRTSETSTRTLGNDFAAWERAAKAFMTTDTFPKLRSRIFSINGVEYRMAGMDKGAGMIHPDMGPPTIGPLHATLLGCIMTDAAVSPRSLQRALTYAVERSFNSISVDGDMSTNDTILLMANGAAIDRVGIDVQEIDDETNPAAFEIFRNELTEFATDLAKLVVRDGEGATKFVTVTVKGAPKYQDAHKIASRISTSALVKTALYGEDANWGRVLAATGAVSLSSPLHPDRVSVTFVPSDGTTPLPVLVNGEPEKVDEERASEILSLEDFEVLVDLGGGDEAEVARYYTCDLSYVGARAFLVVAVILMTLVAGNSVRSSVPYPRSPMIPLWFDQCPGVSERGMLLSIVFRVVKAFGRSPQAFTTSAFALNLAEIKPSKATTIVDLLLGTANPVIGISPSTKREKPFHLSPFDLLSMPAIPLYTVTLLNIVIESFLYGVFLILNTSSLVLMIYPRHETPSGFRVPWSRRFKKALKKPMFIGATFLFIGVTGHWITTIMRIFIALTKYKEGIAPQEYYADVSQGIYTIKAVFLEMGLIAADAMLVYRLWLVYDKNYYIITAPLLTLLGLVVCSFGIVNKFAHYPPGQSIFSTGTEAWTVSDAVLSLVTNAYSTAMIAWRIFLTERRNESTGARFASSTSLKSVLAIFIESALLYTAWTIVFIAASAAESYIETIMASCCAVVAGISFSLINVRIGMGWAKISPTASASTSTSHMFRIDDPRQTTMHESPPPIQTPAVNHQVKNRTQSPPEIVSFPDDSLDCNRRDNQERAWNLFFSPTCEA</sequence>
<dbReference type="eggNOG" id="KOG2786">
    <property type="taxonomic scope" value="Eukaryota"/>
</dbReference>
<dbReference type="InterPro" id="IPR042195">
    <property type="entry name" value="ArgJ_beta_C"/>
</dbReference>
<evidence type="ECO:0000256" key="10">
    <source>
        <dbReference type="HAMAP-Rule" id="MF_03124"/>
    </source>
</evidence>
<feature type="chain" id="PRO_5023266817" description="Arginine biosynthesis bifunctional protein ArgJ alpha chain" evidence="10">
    <location>
        <begin position="1"/>
        <end position="237"/>
    </location>
</feature>
<evidence type="ECO:0000256" key="1">
    <source>
        <dbReference type="ARBA" id="ARBA00004305"/>
    </source>
</evidence>
<keyword evidence="3 10" id="KW-0055">Arginine biosynthesis</keyword>
<keyword evidence="11" id="KW-1133">Transmembrane helix</keyword>
<dbReference type="EC" id="2.3.1.35" evidence="10"/>
<comment type="subcellular location">
    <subcellularLocation>
        <location evidence="1 10">Mitochondrion matrix</location>
    </subcellularLocation>
</comment>
<feature type="transmembrane region" description="Helical" evidence="11">
    <location>
        <begin position="759"/>
        <end position="784"/>
    </location>
</feature>
<protein>
    <recommendedName>
        <fullName evidence="10">Arginine biosynthesis bifunctional protein ArgJ, mitochondrial</fullName>
    </recommendedName>
    <domain>
        <recommendedName>
            <fullName evidence="10">Glutamate N-acetyltransferase</fullName>
            <shortName evidence="10">GAT</shortName>
            <ecNumber evidence="10">2.3.1.35</ecNumber>
        </recommendedName>
        <alternativeName>
            <fullName evidence="10">Ornithine acetyltransferase</fullName>
            <shortName evidence="10">OATase</shortName>
        </alternativeName>
        <alternativeName>
            <fullName evidence="10">Ornithine transacetylase</fullName>
        </alternativeName>
    </domain>
    <domain>
        <recommendedName>
            <fullName evidence="10">Amino-acid acetyltransferase</fullName>
            <ecNumber evidence="10">2.3.1.1</ecNumber>
        </recommendedName>
        <alternativeName>
            <fullName evidence="10">N-acetylglutamate synthase</fullName>
            <shortName evidence="10">AGS</shortName>
        </alternativeName>
    </domain>
    <component>
        <recommendedName>
            <fullName evidence="10">Arginine biosynthesis bifunctional protein ArgJ alpha chain</fullName>
        </recommendedName>
    </component>
    <component>
        <recommendedName>
            <fullName evidence="10">Arginine biosynthesis bifunctional protein ArgJ beta chain</fullName>
        </recommendedName>
    </component>
</protein>
<comment type="caution">
    <text evidence="12">The sequence shown here is derived from an EMBL/GenBank/DDBJ whole genome shotgun (WGS) entry which is preliminary data.</text>
</comment>
<keyword evidence="9 10" id="KW-0012">Acyltransferase</keyword>
<dbReference type="InterPro" id="IPR002813">
    <property type="entry name" value="Arg_biosynth_ArgJ"/>
</dbReference>
<evidence type="ECO:0000313" key="12">
    <source>
        <dbReference type="EMBL" id="KTB30694.1"/>
    </source>
</evidence>
<dbReference type="GO" id="GO:0005759">
    <property type="term" value="C:mitochondrial matrix"/>
    <property type="evidence" value="ECO:0007669"/>
    <property type="project" value="UniProtKB-SubCell"/>
</dbReference>
<dbReference type="NCBIfam" id="TIGR00120">
    <property type="entry name" value="ArgJ"/>
    <property type="match status" value="1"/>
</dbReference>
<keyword evidence="11" id="KW-0472">Membrane</keyword>
<dbReference type="InterPro" id="IPR016117">
    <property type="entry name" value="ArgJ-like_dom_sf"/>
</dbReference>
<evidence type="ECO:0000256" key="4">
    <source>
        <dbReference type="ARBA" id="ARBA00022605"/>
    </source>
</evidence>
<dbReference type="AlphaFoldDB" id="A0A0W0F305"/>
<feature type="site" description="Involved in the stabilization of negative charge on the oxyanion by the formation of the oxyanion hole" evidence="10">
    <location>
        <position position="148"/>
    </location>
</feature>
<dbReference type="Pfam" id="PF01960">
    <property type="entry name" value="ArgJ"/>
    <property type="match status" value="1"/>
</dbReference>
<evidence type="ECO:0000256" key="2">
    <source>
        <dbReference type="ARBA" id="ARBA00006774"/>
    </source>
</evidence>
<keyword evidence="11" id="KW-0812">Transmembrane</keyword>
<dbReference type="EC" id="2.3.1.1" evidence="10"/>
<proteinExistence type="inferred from homology"/>
<dbReference type="UniPathway" id="UPA00068">
    <property type="reaction ID" value="UER00106"/>
</dbReference>
<dbReference type="GO" id="GO:0004042">
    <property type="term" value="F:L-glutamate N-acetyltransferase activity"/>
    <property type="evidence" value="ECO:0007669"/>
    <property type="project" value="UniProtKB-UniRule"/>
</dbReference>
<dbReference type="NCBIfam" id="NF003802">
    <property type="entry name" value="PRK05388.1"/>
    <property type="match status" value="1"/>
</dbReference>
<accession>A0A0W0F305</accession>
<dbReference type="PANTHER" id="PTHR23100:SF0">
    <property type="entry name" value="ARGININE BIOSYNTHESIS BIFUNCTIONAL PROTEIN ARGJ, MITOCHONDRIAL"/>
    <property type="match status" value="1"/>
</dbReference>
<evidence type="ECO:0000256" key="7">
    <source>
        <dbReference type="ARBA" id="ARBA00023128"/>
    </source>
</evidence>
<keyword evidence="8 10" id="KW-0511">Multifunctional enzyme</keyword>
<keyword evidence="5 10" id="KW-0808">Transferase</keyword>
<evidence type="ECO:0000256" key="5">
    <source>
        <dbReference type="ARBA" id="ARBA00022679"/>
    </source>
</evidence>
<reference evidence="12 13" key="1">
    <citation type="submission" date="2015-12" db="EMBL/GenBank/DDBJ databases">
        <title>Draft genome sequence of Moniliophthora roreri, the causal agent of frosty pod rot of cacao.</title>
        <authorList>
            <person name="Aime M.C."/>
            <person name="Diaz-Valderrama J.R."/>
            <person name="Kijpornyongpan T."/>
            <person name="Phillips-Mora W."/>
        </authorList>
    </citation>
    <scope>NUCLEOTIDE SEQUENCE [LARGE SCALE GENOMIC DNA]</scope>
    <source>
        <strain evidence="12 13">MCA 2952</strain>
    </source>
</reference>
<gene>
    <name evidence="12" type="ORF">WG66_16748</name>
</gene>
<dbReference type="SUPFAM" id="SSF56266">
    <property type="entry name" value="DmpA/ArgJ-like"/>
    <property type="match status" value="1"/>
</dbReference>
<feature type="transmembrane region" description="Helical" evidence="11">
    <location>
        <begin position="641"/>
        <end position="667"/>
    </location>
</feature>
<feature type="binding site" evidence="10">
    <location>
        <position position="238"/>
    </location>
    <ligand>
        <name>substrate</name>
    </ligand>
</feature>
<dbReference type="CDD" id="cd02152">
    <property type="entry name" value="OAT"/>
    <property type="match status" value="1"/>
</dbReference>
<keyword evidence="4 10" id="KW-0028">Amino-acid biosynthesis</keyword>
<keyword evidence="7 10" id="KW-0496">Mitochondrion</keyword>
<feature type="binding site" evidence="10">
    <location>
        <position position="332"/>
    </location>
    <ligand>
        <name>substrate</name>
    </ligand>
</feature>
<dbReference type="Gene3D" id="3.30.2330.10">
    <property type="entry name" value="arginine biosynthesis bifunctional protein suprefamily"/>
    <property type="match status" value="1"/>
</dbReference>
<dbReference type="Gene3D" id="3.10.20.340">
    <property type="entry name" value="ArgJ beta chain, C-terminal domain"/>
    <property type="match status" value="1"/>
</dbReference>
<feature type="transmembrane region" description="Helical" evidence="11">
    <location>
        <begin position="687"/>
        <end position="711"/>
    </location>
</feature>
<comment type="subunit">
    <text evidence="10">Heterodimer of an alpha and a beta chain.</text>
</comment>
<evidence type="ECO:0000256" key="3">
    <source>
        <dbReference type="ARBA" id="ARBA00022571"/>
    </source>
</evidence>
<feature type="binding site" evidence="10">
    <location>
        <position position="192"/>
    </location>
    <ligand>
        <name>substrate</name>
    </ligand>
</feature>